<name>A0A1H5NG69_9MICC</name>
<dbReference type="RefSeq" id="WP_074712787.1">
    <property type="nucleotide sequence ID" value="NZ_FNTV01000001.1"/>
</dbReference>
<reference evidence="7 8" key="1">
    <citation type="submission" date="2016-10" db="EMBL/GenBank/DDBJ databases">
        <authorList>
            <person name="de Groot N.N."/>
        </authorList>
    </citation>
    <scope>NUCLEOTIDE SEQUENCE [LARGE SCALE GENOMIC DNA]</scope>
    <source>
        <strain evidence="7 8">DSM 22274</strain>
    </source>
</reference>
<evidence type="ECO:0000313" key="7">
    <source>
        <dbReference type="EMBL" id="SEE99881.1"/>
    </source>
</evidence>
<dbReference type="InterPro" id="IPR004007">
    <property type="entry name" value="DhaL_dom"/>
</dbReference>
<dbReference type="Pfam" id="PF02734">
    <property type="entry name" value="Dak2"/>
    <property type="match status" value="1"/>
</dbReference>
<dbReference type="InterPro" id="IPR050861">
    <property type="entry name" value="Dihydroxyacetone_Kinase"/>
</dbReference>
<dbReference type="FunFam" id="1.25.40.340:FF:000002">
    <property type="entry name" value="Dihydroxyacetone kinase, L subunit"/>
    <property type="match status" value="1"/>
</dbReference>
<evidence type="ECO:0000256" key="4">
    <source>
        <dbReference type="ARBA" id="ARBA00022840"/>
    </source>
</evidence>
<dbReference type="Gene3D" id="1.25.40.340">
    <property type="match status" value="1"/>
</dbReference>
<dbReference type="Gene3D" id="3.30.1180.20">
    <property type="entry name" value="Dihydroxyacetone kinase, domain 2"/>
    <property type="match status" value="1"/>
</dbReference>
<accession>A0A1H5NG69</accession>
<protein>
    <submittedName>
        <fullName evidence="7">Homodimeric dihydroxyacetone kinase</fullName>
    </submittedName>
</protein>
<sequence length="574" mass="58511">MTKIFNSPADFSDDQFEGFLDIYSDRLRGVAGGAVALRTGVPQVAVVIGGGSGHYPAFAGLVGTGFATGAVVGNIFTSPSAAQVYSVAKAANQGLGVVLSFGNYAGDNMNFGIAAERLRKEGIDTRIVVVTDDIASSDDEEKRRGIAGDFTVFKVMGAAAAAGLDLDGVERAGRSANQATRTLGVAFSGCTMPGADKPLFEVPEGHLGLGLGIHGEPGISDEAMPTASALSEMLVEKLLKSAPVGAGKKVGVVLNGLGTTKYEELFLLWAPVAKRLRNAGLELVDVEVGELVTSLDMGGTSLTLMWLDEELEAFWKADAYTPAYRKQAAPVAALEAFGQDGAEAEQETAAAPTFSEASAQLAGAVVAGLKIMAATLHQHEQRLGEIDAVAGDGDHGRGMVKGIDAALQAATSASEGGAGAAWVLQRAGQAWAEKAGGTSGVLWGAALEAAGTSLENDRSRYSPSDYVAAAHAFADAILELGRATIGDKTLVDAMLPFTESLAGSVASGRDFAAAWQGAAAVATEQATATAALSPKLGRARPLAAKSVGTPDAGATSLALLVTALASLPTPARLY</sequence>
<dbReference type="GO" id="GO:0005524">
    <property type="term" value="F:ATP binding"/>
    <property type="evidence" value="ECO:0007669"/>
    <property type="project" value="UniProtKB-KW"/>
</dbReference>
<dbReference type="NCBIfam" id="NF011049">
    <property type="entry name" value="PRK14479.1"/>
    <property type="match status" value="1"/>
</dbReference>
<proteinExistence type="predicted"/>
<dbReference type="GO" id="GO:0004371">
    <property type="term" value="F:glycerone kinase activity"/>
    <property type="evidence" value="ECO:0007669"/>
    <property type="project" value="InterPro"/>
</dbReference>
<keyword evidence="4" id="KW-0067">ATP-binding</keyword>
<dbReference type="PANTHER" id="PTHR28629">
    <property type="entry name" value="TRIOKINASE/FMN CYCLASE"/>
    <property type="match status" value="1"/>
</dbReference>
<keyword evidence="3 7" id="KW-0418">Kinase</keyword>
<keyword evidence="1" id="KW-0808">Transferase</keyword>
<dbReference type="SMART" id="SM01120">
    <property type="entry name" value="Dak2"/>
    <property type="match status" value="1"/>
</dbReference>
<evidence type="ECO:0000313" key="8">
    <source>
        <dbReference type="Proteomes" id="UP000182725"/>
    </source>
</evidence>
<dbReference type="SUPFAM" id="SSF101473">
    <property type="entry name" value="DhaL-like"/>
    <property type="match status" value="1"/>
</dbReference>
<dbReference type="GO" id="GO:0005829">
    <property type="term" value="C:cytosol"/>
    <property type="evidence" value="ECO:0007669"/>
    <property type="project" value="TreeGrafter"/>
</dbReference>
<dbReference type="SUPFAM" id="SSF82549">
    <property type="entry name" value="DAK1/DegV-like"/>
    <property type="match status" value="1"/>
</dbReference>
<dbReference type="EMBL" id="FNTV01000001">
    <property type="protein sequence ID" value="SEE99881.1"/>
    <property type="molecule type" value="Genomic_DNA"/>
</dbReference>
<dbReference type="PROSITE" id="PS51480">
    <property type="entry name" value="DHAL"/>
    <property type="match status" value="1"/>
</dbReference>
<gene>
    <name evidence="7" type="ORF">SAMN04489740_3631</name>
</gene>
<evidence type="ECO:0000256" key="3">
    <source>
        <dbReference type="ARBA" id="ARBA00022777"/>
    </source>
</evidence>
<dbReference type="GO" id="GO:0019563">
    <property type="term" value="P:glycerol catabolic process"/>
    <property type="evidence" value="ECO:0007669"/>
    <property type="project" value="TreeGrafter"/>
</dbReference>
<feature type="domain" description="DhaK" evidence="6">
    <location>
        <begin position="7"/>
        <end position="324"/>
    </location>
</feature>
<evidence type="ECO:0000256" key="1">
    <source>
        <dbReference type="ARBA" id="ARBA00022679"/>
    </source>
</evidence>
<organism evidence="7 8">
    <name type="scientific">Arthrobacter alpinus</name>
    <dbReference type="NCBI Taxonomy" id="656366"/>
    <lineage>
        <taxon>Bacteria</taxon>
        <taxon>Bacillati</taxon>
        <taxon>Actinomycetota</taxon>
        <taxon>Actinomycetes</taxon>
        <taxon>Micrococcales</taxon>
        <taxon>Micrococcaceae</taxon>
        <taxon>Arthrobacter</taxon>
    </lineage>
</organism>
<dbReference type="InterPro" id="IPR036117">
    <property type="entry name" value="DhaL_dom_sf"/>
</dbReference>
<dbReference type="Pfam" id="PF02733">
    <property type="entry name" value="Dak1"/>
    <property type="match status" value="1"/>
</dbReference>
<dbReference type="FunFam" id="3.40.50.10440:FF:000001">
    <property type="entry name" value="Dihydroxyacetone kinase, DhaK subunit"/>
    <property type="match status" value="1"/>
</dbReference>
<dbReference type="AlphaFoldDB" id="A0A1H5NG69"/>
<evidence type="ECO:0000256" key="2">
    <source>
        <dbReference type="ARBA" id="ARBA00022741"/>
    </source>
</evidence>
<dbReference type="PANTHER" id="PTHR28629:SF4">
    <property type="entry name" value="TRIOKINASE_FMN CYCLASE"/>
    <property type="match status" value="1"/>
</dbReference>
<evidence type="ECO:0000259" key="6">
    <source>
        <dbReference type="PROSITE" id="PS51481"/>
    </source>
</evidence>
<dbReference type="Proteomes" id="UP000182725">
    <property type="component" value="Unassembled WGS sequence"/>
</dbReference>
<dbReference type="Gene3D" id="3.40.50.10440">
    <property type="entry name" value="Dihydroxyacetone kinase, domain 1"/>
    <property type="match status" value="1"/>
</dbReference>
<dbReference type="InterPro" id="IPR004006">
    <property type="entry name" value="DhaK_dom"/>
</dbReference>
<feature type="domain" description="DhaL" evidence="5">
    <location>
        <begin position="363"/>
        <end position="566"/>
    </location>
</feature>
<dbReference type="PROSITE" id="PS51481">
    <property type="entry name" value="DHAK"/>
    <property type="match status" value="1"/>
</dbReference>
<evidence type="ECO:0000259" key="5">
    <source>
        <dbReference type="PROSITE" id="PS51480"/>
    </source>
</evidence>
<keyword evidence="2" id="KW-0547">Nucleotide-binding</keyword>